<feature type="transmembrane region" description="Helical" evidence="1">
    <location>
        <begin position="9"/>
        <end position="29"/>
    </location>
</feature>
<protein>
    <recommendedName>
        <fullName evidence="4">DUF4149 domain-containing protein</fullName>
    </recommendedName>
</protein>
<comment type="caution">
    <text evidence="2">The sequence shown here is derived from an EMBL/GenBank/DDBJ whole genome shotgun (WGS) entry which is preliminary data.</text>
</comment>
<dbReference type="OrthoDB" id="1098954at2"/>
<keyword evidence="1" id="KW-0812">Transmembrane</keyword>
<gene>
    <name evidence="2" type="ORF">C1631_015565</name>
</gene>
<keyword evidence="1" id="KW-1133">Transmembrane helix</keyword>
<sequence length="150" mass="17185">MKLPLKNPIVLILLCLMAGMFMTISFLETPLKFQVQGMTLPTALGLGKLMFGISTRIQDLFLLLILVFMMLSRKNYTRFDFLIIIFFLTLVSLEQFWMLPVLNNRVDLLSAGQSIPPTLIHDYFIYTETAKAILLITAIISQFKKQNNGY</sequence>
<feature type="transmembrane region" description="Helical" evidence="1">
    <location>
        <begin position="81"/>
        <end position="103"/>
    </location>
</feature>
<evidence type="ECO:0000313" key="3">
    <source>
        <dbReference type="Proteomes" id="UP000236594"/>
    </source>
</evidence>
<dbReference type="EMBL" id="PPED02000003">
    <property type="protein sequence ID" value="PWN69464.1"/>
    <property type="molecule type" value="Genomic_DNA"/>
</dbReference>
<keyword evidence="3" id="KW-1185">Reference proteome</keyword>
<reference evidence="2 3" key="1">
    <citation type="submission" date="2018-04" db="EMBL/GenBank/DDBJ databases">
        <title>Draft Genome Sequence of Phosphate-Solubilizing Chryseobacterium sp. ISE14 that is a Biocontrol and Plant Growth-Promoting Rhizobacterium Isolated from Cucumber.</title>
        <authorList>
            <person name="Jeong J.-J."/>
            <person name="Sang M.K."/>
            <person name="Choi I.-G."/>
            <person name="Kim K.D."/>
        </authorList>
    </citation>
    <scope>NUCLEOTIDE SEQUENCE [LARGE SCALE GENOMIC DNA]</scope>
    <source>
        <strain evidence="2 3">ISE14</strain>
    </source>
</reference>
<feature type="transmembrane region" description="Helical" evidence="1">
    <location>
        <begin position="49"/>
        <end position="69"/>
    </location>
</feature>
<feature type="transmembrane region" description="Helical" evidence="1">
    <location>
        <begin position="123"/>
        <end position="143"/>
    </location>
</feature>
<keyword evidence="1" id="KW-0472">Membrane</keyword>
<evidence type="ECO:0008006" key="4">
    <source>
        <dbReference type="Google" id="ProtNLM"/>
    </source>
</evidence>
<dbReference type="RefSeq" id="WP_109713254.1">
    <property type="nucleotide sequence ID" value="NZ_PPED02000003.1"/>
</dbReference>
<dbReference type="AlphaFoldDB" id="A0A316X7D8"/>
<name>A0A316X7D8_9FLAO</name>
<organism evidence="2 3">
    <name type="scientific">Chryseobacterium phosphatilyticum</name>
    <dbReference type="NCBI Taxonomy" id="475075"/>
    <lineage>
        <taxon>Bacteria</taxon>
        <taxon>Pseudomonadati</taxon>
        <taxon>Bacteroidota</taxon>
        <taxon>Flavobacteriia</taxon>
        <taxon>Flavobacteriales</taxon>
        <taxon>Weeksellaceae</taxon>
        <taxon>Chryseobacterium group</taxon>
        <taxon>Chryseobacterium</taxon>
    </lineage>
</organism>
<evidence type="ECO:0000256" key="1">
    <source>
        <dbReference type="SAM" id="Phobius"/>
    </source>
</evidence>
<dbReference type="Proteomes" id="UP000236594">
    <property type="component" value="Unassembled WGS sequence"/>
</dbReference>
<evidence type="ECO:0000313" key="2">
    <source>
        <dbReference type="EMBL" id="PWN69464.1"/>
    </source>
</evidence>
<accession>A0A316X7D8</accession>
<proteinExistence type="predicted"/>